<dbReference type="EMBL" id="KZ613476">
    <property type="protein sequence ID" value="PMD22740.1"/>
    <property type="molecule type" value="Genomic_DNA"/>
</dbReference>
<keyword evidence="3" id="KW-1185">Reference proteome</keyword>
<evidence type="ECO:0000313" key="3">
    <source>
        <dbReference type="Proteomes" id="UP000235672"/>
    </source>
</evidence>
<name>A0A2J6Q8Y2_9HELO</name>
<dbReference type="Proteomes" id="UP000235672">
    <property type="component" value="Unassembled WGS sequence"/>
</dbReference>
<feature type="compositionally biased region" description="Low complexity" evidence="1">
    <location>
        <begin position="322"/>
        <end position="333"/>
    </location>
</feature>
<protein>
    <submittedName>
        <fullName evidence="2">Uncharacterized protein</fullName>
    </submittedName>
</protein>
<gene>
    <name evidence="2" type="ORF">NA56DRAFT_701818</name>
</gene>
<feature type="compositionally biased region" description="Polar residues" evidence="1">
    <location>
        <begin position="341"/>
        <end position="350"/>
    </location>
</feature>
<proteinExistence type="predicted"/>
<organism evidence="2 3">
    <name type="scientific">Hyaloscypha hepaticicola</name>
    <dbReference type="NCBI Taxonomy" id="2082293"/>
    <lineage>
        <taxon>Eukaryota</taxon>
        <taxon>Fungi</taxon>
        <taxon>Dikarya</taxon>
        <taxon>Ascomycota</taxon>
        <taxon>Pezizomycotina</taxon>
        <taxon>Leotiomycetes</taxon>
        <taxon>Helotiales</taxon>
        <taxon>Hyaloscyphaceae</taxon>
        <taxon>Hyaloscypha</taxon>
    </lineage>
</organism>
<evidence type="ECO:0000256" key="1">
    <source>
        <dbReference type="SAM" id="MobiDB-lite"/>
    </source>
</evidence>
<accession>A0A2J6Q8Y2</accession>
<dbReference type="AlphaFoldDB" id="A0A2J6Q8Y2"/>
<feature type="region of interest" description="Disordered" evidence="1">
    <location>
        <begin position="322"/>
        <end position="350"/>
    </location>
</feature>
<sequence length="350" mass="38591">MKTISHIDKTVATLPTLKTIKDALVTSQHFNCQIDFLHSGFKTVSTSKEISELSNKIALLPSTVYFDKSISKLVSSSDFNLEIQKLPTISAVNGLLTTCHFDSQLSTLSTGKQLESVQARVDALLTTDYFNDKILRLANDFIGPYFDHVGGKLEKAEVSFEKLHGEIKAKPKKIGRLVVIALRGMHAITRRETNHAILTKGILWRQRSSLKSGMSRIISMASTPAPPIFVTTLDLAGLQSSVFKHINHVDSHIVNLENTFYSNHISKVTVSSHCEEKASSPHRLGIKVIELTELNKSISIFNIPKERTFVTIFPSATLPLKSFSSDSPSATDSSSEDLTQEAETPNTPLT</sequence>
<reference evidence="2 3" key="1">
    <citation type="submission" date="2016-05" db="EMBL/GenBank/DDBJ databases">
        <title>A degradative enzymes factory behind the ericoid mycorrhizal symbiosis.</title>
        <authorList>
            <consortium name="DOE Joint Genome Institute"/>
            <person name="Martino E."/>
            <person name="Morin E."/>
            <person name="Grelet G."/>
            <person name="Kuo A."/>
            <person name="Kohler A."/>
            <person name="Daghino S."/>
            <person name="Barry K."/>
            <person name="Choi C."/>
            <person name="Cichocki N."/>
            <person name="Clum A."/>
            <person name="Copeland A."/>
            <person name="Hainaut M."/>
            <person name="Haridas S."/>
            <person name="Labutti K."/>
            <person name="Lindquist E."/>
            <person name="Lipzen A."/>
            <person name="Khouja H.-R."/>
            <person name="Murat C."/>
            <person name="Ohm R."/>
            <person name="Olson A."/>
            <person name="Spatafora J."/>
            <person name="Veneault-Fourrey C."/>
            <person name="Henrissat B."/>
            <person name="Grigoriev I."/>
            <person name="Martin F."/>
            <person name="Perotto S."/>
        </authorList>
    </citation>
    <scope>NUCLEOTIDE SEQUENCE [LARGE SCALE GENOMIC DNA]</scope>
    <source>
        <strain evidence="2 3">UAMH 7357</strain>
    </source>
</reference>
<evidence type="ECO:0000313" key="2">
    <source>
        <dbReference type="EMBL" id="PMD22740.1"/>
    </source>
</evidence>